<organism evidence="2 3">
    <name type="scientific">Phrynocephalus forsythii</name>
    <dbReference type="NCBI Taxonomy" id="171643"/>
    <lineage>
        <taxon>Eukaryota</taxon>
        <taxon>Metazoa</taxon>
        <taxon>Chordata</taxon>
        <taxon>Craniata</taxon>
        <taxon>Vertebrata</taxon>
        <taxon>Euteleostomi</taxon>
        <taxon>Lepidosauria</taxon>
        <taxon>Squamata</taxon>
        <taxon>Bifurcata</taxon>
        <taxon>Unidentata</taxon>
        <taxon>Episquamata</taxon>
        <taxon>Toxicofera</taxon>
        <taxon>Iguania</taxon>
        <taxon>Acrodonta</taxon>
        <taxon>Agamidae</taxon>
        <taxon>Agaminae</taxon>
        <taxon>Phrynocephalus</taxon>
    </lineage>
</organism>
<dbReference type="AlphaFoldDB" id="A0A9Q0X9V2"/>
<feature type="compositionally biased region" description="Basic and acidic residues" evidence="1">
    <location>
        <begin position="270"/>
        <end position="288"/>
    </location>
</feature>
<accession>A0A9Q0X9V2</accession>
<dbReference type="Proteomes" id="UP001142489">
    <property type="component" value="Unassembled WGS sequence"/>
</dbReference>
<keyword evidence="3" id="KW-1185">Reference proteome</keyword>
<feature type="compositionally biased region" description="Basic and acidic residues" evidence="1">
    <location>
        <begin position="462"/>
        <end position="482"/>
    </location>
</feature>
<sequence length="514" mass="56678">MVVHHYWLKEIPRQDGKWGMTIVWACRLQSQAGSSFAEQEGETQAQVAALSRLWNELCLRESRAQIRNAQLLRDFSALETRLADLSARTDVLRRRKRDYEKFLQHLRTDLQDAQGGDMRQGGLRPDLAKIPEGRPFQRFTAGKAIKSEEATGVSMNPTLSSGGCREEQNHMSLGLLRTSVGQDGSAPLVSFPDEVNSGHVVAERPPDLSPRQREMQAKRWDADTMSLNEPLTQVPMERYSGLLEHEAKEAELKEIWVQLERASEAQGDGGCREKQGRQEGRNDEKEGETAESPDLGRAQADLECEVPEGGPPSKELESIDSGLTEREDGLEPDQGKLGRASRAEECEVDDGEKVELWGPSHEGQNGRSRLKAQEGVSVEEEGTQEGRHTEGGKENGEGGRQDGPNSGEPNGAEGGWDGNHGQETGSKWASGSQTEEAGGPEEDAESSSSGLVLVSLRPRNHGTSEQEGDHEKTKPPSVQKDHPMEARLTQAELWDDTVDTSNIGIRDDKDDFYD</sequence>
<dbReference type="OrthoDB" id="9428939at2759"/>
<feature type="compositionally biased region" description="Low complexity" evidence="1">
    <location>
        <begin position="446"/>
        <end position="456"/>
    </location>
</feature>
<proteinExistence type="predicted"/>
<comment type="caution">
    <text evidence="2">The sequence shown here is derived from an EMBL/GenBank/DDBJ whole genome shotgun (WGS) entry which is preliminary data.</text>
</comment>
<reference evidence="2" key="1">
    <citation type="journal article" date="2023" name="DNA Res.">
        <title>Chromosome-level genome assembly of Phrynocephalus forsythii using third-generation DNA sequencing and Hi-C analysis.</title>
        <authorList>
            <person name="Qi Y."/>
            <person name="Zhao W."/>
            <person name="Zhao Y."/>
            <person name="Niu C."/>
            <person name="Cao S."/>
            <person name="Zhang Y."/>
        </authorList>
    </citation>
    <scope>NUCLEOTIDE SEQUENCE</scope>
    <source>
        <tissue evidence="2">Muscle</tissue>
    </source>
</reference>
<name>A0A9Q0X9V2_9SAUR</name>
<feature type="compositionally biased region" description="Basic and acidic residues" evidence="1">
    <location>
        <begin position="323"/>
        <end position="355"/>
    </location>
</feature>
<feature type="compositionally biased region" description="Basic and acidic residues" evidence="1">
    <location>
        <begin position="384"/>
        <end position="400"/>
    </location>
</feature>
<gene>
    <name evidence="2" type="ORF">JRQ81_009485</name>
</gene>
<dbReference type="EMBL" id="JAPFRF010000019">
    <property type="protein sequence ID" value="KAJ7307464.1"/>
    <property type="molecule type" value="Genomic_DNA"/>
</dbReference>
<evidence type="ECO:0000256" key="1">
    <source>
        <dbReference type="SAM" id="MobiDB-lite"/>
    </source>
</evidence>
<evidence type="ECO:0000313" key="3">
    <source>
        <dbReference type="Proteomes" id="UP001142489"/>
    </source>
</evidence>
<evidence type="ECO:0000313" key="2">
    <source>
        <dbReference type="EMBL" id="KAJ7307464.1"/>
    </source>
</evidence>
<evidence type="ECO:0008006" key="4">
    <source>
        <dbReference type="Google" id="ProtNLM"/>
    </source>
</evidence>
<protein>
    <recommendedName>
        <fullName evidence="4">Polo-like kinase 1 substrate 1</fullName>
    </recommendedName>
</protein>
<feature type="compositionally biased region" description="Polar residues" evidence="1">
    <location>
        <begin position="421"/>
        <end position="435"/>
    </location>
</feature>
<feature type="region of interest" description="Disordered" evidence="1">
    <location>
        <begin position="262"/>
        <end position="482"/>
    </location>
</feature>